<dbReference type="RefSeq" id="WP_039743151.1">
    <property type="nucleotide sequence ID" value="NZ_CP009788.1"/>
</dbReference>
<feature type="transmembrane region" description="Helical" evidence="9">
    <location>
        <begin position="226"/>
        <end position="249"/>
    </location>
</feature>
<evidence type="ECO:0000256" key="7">
    <source>
        <dbReference type="ARBA" id="ARBA00023136"/>
    </source>
</evidence>
<evidence type="ECO:0000256" key="9">
    <source>
        <dbReference type="SAM" id="Phobius"/>
    </source>
</evidence>
<keyword evidence="11" id="KW-1185">Reference proteome</keyword>
<dbReference type="EMBL" id="CP009788">
    <property type="protein sequence ID" value="AJE03797.1"/>
    <property type="molecule type" value="Genomic_DNA"/>
</dbReference>
<dbReference type="PANTHER" id="PTHR11795">
    <property type="entry name" value="BRANCHED-CHAIN AMINO ACID TRANSPORT SYSTEM PERMEASE PROTEIN LIVH"/>
    <property type="match status" value="1"/>
</dbReference>
<dbReference type="OrthoDB" id="9807115at2"/>
<proteinExistence type="inferred from homology"/>
<dbReference type="InterPro" id="IPR052157">
    <property type="entry name" value="BCAA_transport_permease"/>
</dbReference>
<evidence type="ECO:0000256" key="2">
    <source>
        <dbReference type="ARBA" id="ARBA00022448"/>
    </source>
</evidence>
<evidence type="ECO:0000313" key="11">
    <source>
        <dbReference type="Proteomes" id="UP000057609"/>
    </source>
</evidence>
<keyword evidence="6 9" id="KW-1133">Transmembrane helix</keyword>
<reference evidence="10 11" key="1">
    <citation type="journal article" date="2015" name="Genome Announc.">
        <title>Complete Genome of Geobacter pickeringii G13T, a Metal-Reducing Isolate from Sedimentary Kaolin Deposits.</title>
        <authorList>
            <person name="Badalamenti J.P."/>
            <person name="Bond D.R."/>
        </authorList>
    </citation>
    <scope>NUCLEOTIDE SEQUENCE [LARGE SCALE GENOMIC DNA]</scope>
    <source>
        <strain evidence="10 11">G13</strain>
    </source>
</reference>
<dbReference type="Pfam" id="PF02653">
    <property type="entry name" value="BPD_transp_2"/>
    <property type="match status" value="1"/>
</dbReference>
<sequence>MIVFLQSLISGVLIGGVYALIGIGLTIIFGVMRVINFAHGEILMLGMYLTWNLFTRLGIDPYVSVLICIPVMFVFGGLLQKLFINRMLGALPQNQILLTIGLGLIMSNTMMLIYTSDYQILTTSYSSSSFSLGGISISEPLAISFLITAAITAVLYWFLMKTDTGQAIRATAQDREAAQLMGINVQWMSILAFGMGSALAATAGALISPTYYIFPQVGGTFTLKAFVITVLGGMGSIVGATLGGIIIGVAESMSAVYISSGWKDVVVYVLFLLVLLFKPSGLMGKSRM</sequence>
<gene>
    <name evidence="10" type="ORF">GPICK_10920</name>
</gene>
<keyword evidence="5" id="KW-0029">Amino-acid transport</keyword>
<dbReference type="STRING" id="345632.GPICK_10920"/>
<dbReference type="InterPro" id="IPR001851">
    <property type="entry name" value="ABC_transp_permease"/>
</dbReference>
<dbReference type="GO" id="GO:0006865">
    <property type="term" value="P:amino acid transport"/>
    <property type="evidence" value="ECO:0007669"/>
    <property type="project" value="UniProtKB-KW"/>
</dbReference>
<dbReference type="CDD" id="cd06582">
    <property type="entry name" value="TM_PBP1_LivH_like"/>
    <property type="match status" value="1"/>
</dbReference>
<feature type="transmembrane region" description="Helical" evidence="9">
    <location>
        <begin position="261"/>
        <end position="278"/>
    </location>
</feature>
<evidence type="ECO:0000256" key="4">
    <source>
        <dbReference type="ARBA" id="ARBA00022692"/>
    </source>
</evidence>
<comment type="similarity">
    <text evidence="8">Belongs to the binding-protein-dependent transport system permease family. LivHM subfamily.</text>
</comment>
<dbReference type="HOGENOM" id="CLU_039929_2_0_7"/>
<dbReference type="Proteomes" id="UP000057609">
    <property type="component" value="Chromosome"/>
</dbReference>
<comment type="subcellular location">
    <subcellularLocation>
        <location evidence="1">Cell membrane</location>
        <topology evidence="1">Multi-pass membrane protein</topology>
    </subcellularLocation>
</comment>
<feature type="transmembrane region" description="Helical" evidence="9">
    <location>
        <begin position="190"/>
        <end position="214"/>
    </location>
</feature>
<evidence type="ECO:0000256" key="8">
    <source>
        <dbReference type="ARBA" id="ARBA00037998"/>
    </source>
</evidence>
<accession>A0A0B5BB70</accession>
<evidence type="ECO:0000256" key="6">
    <source>
        <dbReference type="ARBA" id="ARBA00022989"/>
    </source>
</evidence>
<evidence type="ECO:0000256" key="3">
    <source>
        <dbReference type="ARBA" id="ARBA00022475"/>
    </source>
</evidence>
<feature type="transmembrane region" description="Helical" evidence="9">
    <location>
        <begin position="12"/>
        <end position="35"/>
    </location>
</feature>
<keyword evidence="7 9" id="KW-0472">Membrane</keyword>
<feature type="transmembrane region" description="Helical" evidence="9">
    <location>
        <begin position="135"/>
        <end position="159"/>
    </location>
</feature>
<dbReference type="AlphaFoldDB" id="A0A0B5BB70"/>
<organism evidence="10 11">
    <name type="scientific">Geobacter pickeringii</name>
    <dbReference type="NCBI Taxonomy" id="345632"/>
    <lineage>
        <taxon>Bacteria</taxon>
        <taxon>Pseudomonadati</taxon>
        <taxon>Thermodesulfobacteriota</taxon>
        <taxon>Desulfuromonadia</taxon>
        <taxon>Geobacterales</taxon>
        <taxon>Geobacteraceae</taxon>
        <taxon>Geobacter</taxon>
    </lineage>
</organism>
<name>A0A0B5BB70_9BACT</name>
<dbReference type="KEGG" id="gpi:GPICK_10920"/>
<evidence type="ECO:0000256" key="1">
    <source>
        <dbReference type="ARBA" id="ARBA00004651"/>
    </source>
</evidence>
<evidence type="ECO:0000313" key="10">
    <source>
        <dbReference type="EMBL" id="AJE03797.1"/>
    </source>
</evidence>
<feature type="transmembrane region" description="Helical" evidence="9">
    <location>
        <begin position="96"/>
        <end position="115"/>
    </location>
</feature>
<keyword evidence="4 9" id="KW-0812">Transmembrane</keyword>
<feature type="transmembrane region" description="Helical" evidence="9">
    <location>
        <begin position="62"/>
        <end position="84"/>
    </location>
</feature>
<protein>
    <submittedName>
        <fullName evidence="10">Branched-chain amino acid ABC transporter permease</fullName>
    </submittedName>
</protein>
<dbReference type="PANTHER" id="PTHR11795:SF445">
    <property type="entry name" value="AMINO ACID ABC TRANSPORTER PERMEASE PROTEIN"/>
    <property type="match status" value="1"/>
</dbReference>
<keyword evidence="2" id="KW-0813">Transport</keyword>
<keyword evidence="3" id="KW-1003">Cell membrane</keyword>
<dbReference type="GO" id="GO:0005886">
    <property type="term" value="C:plasma membrane"/>
    <property type="evidence" value="ECO:0007669"/>
    <property type="project" value="UniProtKB-SubCell"/>
</dbReference>
<evidence type="ECO:0000256" key="5">
    <source>
        <dbReference type="ARBA" id="ARBA00022970"/>
    </source>
</evidence>
<dbReference type="GO" id="GO:0022857">
    <property type="term" value="F:transmembrane transporter activity"/>
    <property type="evidence" value="ECO:0007669"/>
    <property type="project" value="InterPro"/>
</dbReference>